<name>A0A097EGD5_9SPHN</name>
<sequence>MDIDNAVRLDEARHLISQALELAVAADETLAAAELEQALDTVTRRADALRFNSESPPRRPSATQ</sequence>
<dbReference type="AlphaFoldDB" id="A0A097EGD5"/>
<protein>
    <submittedName>
        <fullName evidence="1">Uncharacterized protein</fullName>
    </submittedName>
</protein>
<dbReference type="RefSeq" id="WP_038662491.1">
    <property type="nucleotide sequence ID" value="NZ_CP009571.1"/>
</dbReference>
<dbReference type="EMBL" id="CP009571">
    <property type="protein sequence ID" value="AIT06635.1"/>
    <property type="molecule type" value="Genomic_DNA"/>
</dbReference>
<evidence type="ECO:0000313" key="1">
    <source>
        <dbReference type="EMBL" id="AIT06635.1"/>
    </source>
</evidence>
<dbReference type="eggNOG" id="ENOG5031134">
    <property type="taxonomic scope" value="Bacteria"/>
</dbReference>
<dbReference type="HOGENOM" id="CLU_2865538_0_0_5"/>
<dbReference type="KEGG" id="stax:MC45_09930"/>
<reference evidence="1 2" key="1">
    <citation type="submission" date="2014-09" db="EMBL/GenBank/DDBJ databases">
        <title>Using Illumina technology Improving SMRT sequencing Genome Assembly by RASTools.</title>
        <authorList>
            <person name="Zhou Y."/>
            <person name="Ma T."/>
            <person name="Liu T."/>
        </authorList>
    </citation>
    <scope>NUCLEOTIDE SEQUENCE [LARGE SCALE GENOMIC DNA]</scope>
    <source>
        <strain evidence="1 2">ATCC 55669</strain>
    </source>
</reference>
<evidence type="ECO:0000313" key="2">
    <source>
        <dbReference type="Proteomes" id="UP000033200"/>
    </source>
</evidence>
<gene>
    <name evidence="1" type="ORF">MC45_09930</name>
</gene>
<keyword evidence="2" id="KW-1185">Reference proteome</keyword>
<organism evidence="1 2">
    <name type="scientific">Sphingomonas taxi</name>
    <dbReference type="NCBI Taxonomy" id="1549858"/>
    <lineage>
        <taxon>Bacteria</taxon>
        <taxon>Pseudomonadati</taxon>
        <taxon>Pseudomonadota</taxon>
        <taxon>Alphaproteobacteria</taxon>
        <taxon>Sphingomonadales</taxon>
        <taxon>Sphingomonadaceae</taxon>
        <taxon>Sphingomonas</taxon>
    </lineage>
</organism>
<accession>A0A097EGD5</accession>
<dbReference type="Proteomes" id="UP000033200">
    <property type="component" value="Chromosome"/>
</dbReference>
<proteinExistence type="predicted"/>